<dbReference type="GO" id="GO:0005737">
    <property type="term" value="C:cytoplasm"/>
    <property type="evidence" value="ECO:0007669"/>
    <property type="project" value="TreeGrafter"/>
</dbReference>
<proteinExistence type="inferred from homology"/>
<feature type="binding site" evidence="5">
    <location>
        <position position="69"/>
    </location>
    <ligand>
        <name>a divalent metal cation</name>
        <dbReference type="ChEBI" id="CHEBI:60240"/>
        <label>1</label>
    </ligand>
</feature>
<dbReference type="InterPro" id="IPR002678">
    <property type="entry name" value="DUF34/NIF3"/>
</dbReference>
<dbReference type="GO" id="GO:0046872">
    <property type="term" value="F:metal ion binding"/>
    <property type="evidence" value="ECO:0007669"/>
    <property type="project" value="UniProtKB-KW"/>
</dbReference>
<protein>
    <recommendedName>
        <fullName evidence="3">GTP cyclohydrolase 1 type 2 homolog</fullName>
    </recommendedName>
</protein>
<evidence type="ECO:0000256" key="4">
    <source>
        <dbReference type="ARBA" id="ARBA00022723"/>
    </source>
</evidence>
<dbReference type="NCBIfam" id="TIGR00486">
    <property type="entry name" value="YbgI_SA1388"/>
    <property type="match status" value="1"/>
</dbReference>
<organism evidence="6 7">
    <name type="scientific">Treponema rectale</name>
    <dbReference type="NCBI Taxonomy" id="744512"/>
    <lineage>
        <taxon>Bacteria</taxon>
        <taxon>Pseudomonadati</taxon>
        <taxon>Spirochaetota</taxon>
        <taxon>Spirochaetia</taxon>
        <taxon>Spirochaetales</taxon>
        <taxon>Treponemataceae</taxon>
        <taxon>Treponema</taxon>
    </lineage>
</organism>
<comment type="subunit">
    <text evidence="2">Homohexamer.</text>
</comment>
<evidence type="ECO:0000256" key="3">
    <source>
        <dbReference type="ARBA" id="ARBA00022112"/>
    </source>
</evidence>
<keyword evidence="4 5" id="KW-0479">Metal-binding</keyword>
<dbReference type="InterPro" id="IPR036069">
    <property type="entry name" value="DUF34/NIF3_sf"/>
</dbReference>
<dbReference type="RefSeq" id="WP_184652329.1">
    <property type="nucleotide sequence ID" value="NZ_JACHFR010000002.1"/>
</dbReference>
<reference evidence="6 7" key="1">
    <citation type="submission" date="2020-08" db="EMBL/GenBank/DDBJ databases">
        <title>Genomic Encyclopedia of Type Strains, Phase IV (KMG-IV): sequencing the most valuable type-strain genomes for metagenomic binning, comparative biology and taxonomic classification.</title>
        <authorList>
            <person name="Goeker M."/>
        </authorList>
    </citation>
    <scope>NUCLEOTIDE SEQUENCE [LARGE SCALE GENOMIC DNA]</scope>
    <source>
        <strain evidence="6 7">DSM 103679</strain>
    </source>
</reference>
<name>A0A840S8D1_9SPIR</name>
<dbReference type="Pfam" id="PF01784">
    <property type="entry name" value="DUF34_NIF3"/>
    <property type="match status" value="1"/>
</dbReference>
<feature type="binding site" evidence="5">
    <location>
        <position position="105"/>
    </location>
    <ligand>
        <name>a divalent metal cation</name>
        <dbReference type="ChEBI" id="CHEBI:60240"/>
        <label>1</label>
    </ligand>
</feature>
<feature type="binding site" evidence="5">
    <location>
        <position position="223"/>
    </location>
    <ligand>
        <name>a divalent metal cation</name>
        <dbReference type="ChEBI" id="CHEBI:60240"/>
        <label>1</label>
    </ligand>
</feature>
<dbReference type="FunFam" id="3.40.1390.30:FF:000001">
    <property type="entry name" value="GTP cyclohydrolase 1 type 2"/>
    <property type="match status" value="1"/>
</dbReference>
<dbReference type="SUPFAM" id="SSF102705">
    <property type="entry name" value="NIF3 (NGG1p interacting factor 3)-like"/>
    <property type="match status" value="1"/>
</dbReference>
<dbReference type="PANTHER" id="PTHR13799:SF14">
    <property type="entry name" value="GTP CYCLOHYDROLASE 1 TYPE 2 HOMOLOG"/>
    <property type="match status" value="1"/>
</dbReference>
<dbReference type="Proteomes" id="UP000578697">
    <property type="component" value="Unassembled WGS sequence"/>
</dbReference>
<comment type="similarity">
    <text evidence="1">Belongs to the GTP cyclohydrolase I type 2/NIF3 family.</text>
</comment>
<feature type="binding site" evidence="5">
    <location>
        <position position="68"/>
    </location>
    <ligand>
        <name>a divalent metal cation</name>
        <dbReference type="ChEBI" id="CHEBI:60240"/>
        <label>1</label>
    </ligand>
</feature>
<evidence type="ECO:0000313" key="7">
    <source>
        <dbReference type="Proteomes" id="UP000578697"/>
    </source>
</evidence>
<sequence>MTLNELDIYFKSFLHPENFVSDPSRNGIQIQNEKPDETQITKIAFAVDACETTALKAAEEGAQLLFVHHGLFWGGCEVISGNFYKRVSAFIKNNLALYASHLPLDANNPYGNNYGLAARIGLKKLESFGAWRGMEIGCKGELEKPLTVEQLAEKVLNPGEKPVCVLPFGKEKIKTVGIVSGGAGEDVDQAVAENLDAYITGEVGHEQYHFVKESGINLIAGGHYQTETVGVNLVRQKVIKELGIDTVFIDVPTGL</sequence>
<dbReference type="Gene3D" id="3.40.1390.30">
    <property type="entry name" value="NIF3 (NGG1p interacting factor 3)-like"/>
    <property type="match status" value="2"/>
</dbReference>
<comment type="caution">
    <text evidence="6">The sequence shown here is derived from an EMBL/GenBank/DDBJ whole genome shotgun (WGS) entry which is preliminary data.</text>
</comment>
<evidence type="ECO:0000256" key="1">
    <source>
        <dbReference type="ARBA" id="ARBA00006964"/>
    </source>
</evidence>
<evidence type="ECO:0000313" key="6">
    <source>
        <dbReference type="EMBL" id="MBB5218889.1"/>
    </source>
</evidence>
<gene>
    <name evidence="6" type="ORF">HNP77_001258</name>
</gene>
<dbReference type="EMBL" id="JACHFR010000002">
    <property type="protein sequence ID" value="MBB5218889.1"/>
    <property type="molecule type" value="Genomic_DNA"/>
</dbReference>
<dbReference type="PANTHER" id="PTHR13799">
    <property type="entry name" value="NGG1 INTERACTING FACTOR 3"/>
    <property type="match status" value="1"/>
</dbReference>
<dbReference type="AlphaFoldDB" id="A0A840S8D1"/>
<accession>A0A840S8D1</accession>
<feature type="binding site" evidence="5">
    <location>
        <position position="227"/>
    </location>
    <ligand>
        <name>a divalent metal cation</name>
        <dbReference type="ChEBI" id="CHEBI:60240"/>
        <label>1</label>
    </ligand>
</feature>
<evidence type="ECO:0000256" key="2">
    <source>
        <dbReference type="ARBA" id="ARBA00011643"/>
    </source>
</evidence>
<keyword evidence="7" id="KW-1185">Reference proteome</keyword>
<evidence type="ECO:0000256" key="5">
    <source>
        <dbReference type="PIRSR" id="PIRSR602678-1"/>
    </source>
</evidence>